<dbReference type="EMBL" id="CADCTY010000657">
    <property type="protein sequence ID" value="CAA9330558.1"/>
    <property type="molecule type" value="Genomic_DNA"/>
</dbReference>
<name>A0A6J4LEU9_9CYAN</name>
<dbReference type="AlphaFoldDB" id="A0A6J4LEU9"/>
<accession>A0A6J4LEU9</accession>
<organism evidence="1">
    <name type="scientific">uncultured Leptolyngbya sp</name>
    <dbReference type="NCBI Taxonomy" id="332963"/>
    <lineage>
        <taxon>Bacteria</taxon>
        <taxon>Bacillati</taxon>
        <taxon>Cyanobacteriota</taxon>
        <taxon>Cyanophyceae</taxon>
        <taxon>Leptolyngbyales</taxon>
        <taxon>Leptolyngbyaceae</taxon>
        <taxon>Leptolyngbya group</taxon>
        <taxon>Leptolyngbya</taxon>
        <taxon>environmental samples</taxon>
    </lineage>
</organism>
<reference evidence="1" key="1">
    <citation type="submission" date="2020-02" db="EMBL/GenBank/DDBJ databases">
        <authorList>
            <person name="Meier V. D."/>
        </authorList>
    </citation>
    <scope>NUCLEOTIDE SEQUENCE</scope>
    <source>
        <strain evidence="1">AVDCRST_MAG94</strain>
    </source>
</reference>
<proteinExistence type="predicted"/>
<evidence type="ECO:0000313" key="1">
    <source>
        <dbReference type="EMBL" id="CAA9330558.1"/>
    </source>
</evidence>
<protein>
    <submittedName>
        <fullName evidence="1">Uncharacterized protein</fullName>
    </submittedName>
</protein>
<gene>
    <name evidence="1" type="ORF">AVDCRST_MAG94-1884</name>
</gene>
<sequence length="42" mass="4538">MASSEVLELRLERAIAALTCSSWCHLSSTIESPRSFGGSVVR</sequence>